<keyword evidence="1" id="KW-0812">Transmembrane</keyword>
<geneLocation type="plasmid" evidence="2 3">
    <name>plas2</name>
</geneLocation>
<accession>A0A7G6W1D1</accession>
<keyword evidence="1" id="KW-1133">Transmembrane helix</keyword>
<feature type="transmembrane region" description="Helical" evidence="1">
    <location>
        <begin position="55"/>
        <end position="77"/>
    </location>
</feature>
<reference evidence="2 3" key="1">
    <citation type="submission" date="2020-08" db="EMBL/GenBank/DDBJ databases">
        <authorList>
            <person name="Liu G."/>
            <person name="Sun C."/>
        </authorList>
    </citation>
    <scope>NUCLEOTIDE SEQUENCE [LARGE SCALE GENOMIC DNA]</scope>
    <source>
        <strain evidence="2 3">OT19</strain>
        <plasmid evidence="2 3">plas2</plasmid>
    </source>
</reference>
<gene>
    <name evidence="2" type="ORF">H4O24_19830</name>
</gene>
<evidence type="ECO:0000313" key="3">
    <source>
        <dbReference type="Proteomes" id="UP000515297"/>
    </source>
</evidence>
<evidence type="ECO:0000313" key="2">
    <source>
        <dbReference type="EMBL" id="QNE07796.1"/>
    </source>
</evidence>
<evidence type="ECO:0000256" key="1">
    <source>
        <dbReference type="SAM" id="Phobius"/>
    </source>
</evidence>
<dbReference type="AlphaFoldDB" id="A0A7G6W1D1"/>
<dbReference type="EMBL" id="CP060054">
    <property type="protein sequence ID" value="QNE07796.1"/>
    <property type="molecule type" value="Genomic_DNA"/>
</dbReference>
<dbReference type="Proteomes" id="UP000515297">
    <property type="component" value="Plasmid plas2"/>
</dbReference>
<keyword evidence="2" id="KW-0614">Plasmid</keyword>
<keyword evidence="1" id="KW-0472">Membrane</keyword>
<organism evidence="2 3">
    <name type="scientific">Croceicoccus marinus</name>
    <dbReference type="NCBI Taxonomy" id="450378"/>
    <lineage>
        <taxon>Bacteria</taxon>
        <taxon>Pseudomonadati</taxon>
        <taxon>Pseudomonadota</taxon>
        <taxon>Alphaproteobacteria</taxon>
        <taxon>Sphingomonadales</taxon>
        <taxon>Erythrobacteraceae</taxon>
        <taxon>Croceicoccus</taxon>
    </lineage>
</organism>
<protein>
    <submittedName>
        <fullName evidence="2">Uncharacterized protein</fullName>
    </submittedName>
</protein>
<proteinExistence type="predicted"/>
<sequence>MGLIEALCIVGGIVGAIIGRWAHELLFGAFGKPNSSKLESPPIGMLLALTHSYRGLAVVVFFTSGILAAAISIASVATTNTPVG</sequence>
<dbReference type="RefSeq" id="WP_185886223.1">
    <property type="nucleotide sequence ID" value="NZ_CP060054.1"/>
</dbReference>
<name>A0A7G6W1D1_9SPHN</name>